<dbReference type="Proteomes" id="UP000620147">
    <property type="component" value="Unassembled WGS sequence"/>
</dbReference>
<name>A0ABQ1E1N9_9FIRM</name>
<evidence type="ECO:0008006" key="5">
    <source>
        <dbReference type="Google" id="ProtNLM"/>
    </source>
</evidence>
<feature type="region of interest" description="Disordered" evidence="2">
    <location>
        <begin position="154"/>
        <end position="179"/>
    </location>
</feature>
<keyword evidence="4" id="KW-1185">Reference proteome</keyword>
<evidence type="ECO:0000313" key="4">
    <source>
        <dbReference type="Proteomes" id="UP000620147"/>
    </source>
</evidence>
<evidence type="ECO:0000256" key="1">
    <source>
        <dbReference type="SAM" id="Coils"/>
    </source>
</evidence>
<accession>A0ABQ1E1N9</accession>
<protein>
    <recommendedName>
        <fullName evidence="5">Phage minor structural protein GP20</fullName>
    </recommendedName>
</protein>
<dbReference type="RefSeq" id="WP_188886400.1">
    <property type="nucleotide sequence ID" value="NZ_BLYJ01000028.1"/>
</dbReference>
<feature type="coiled-coil region" evidence="1">
    <location>
        <begin position="37"/>
        <end position="88"/>
    </location>
</feature>
<gene>
    <name evidence="3" type="ORF">BUFA31_20590</name>
</gene>
<dbReference type="Pfam" id="PF06810">
    <property type="entry name" value="Phage_scaffold"/>
    <property type="match status" value="1"/>
</dbReference>
<dbReference type="EMBL" id="BLYJ01000028">
    <property type="protein sequence ID" value="GFO88895.1"/>
    <property type="molecule type" value="Genomic_DNA"/>
</dbReference>
<sequence>MKKEELMKLDGMTDALAAAVLNLAKGDTEGMIPKARLDEVIAERDNARKEHADVLKELGALQKETGDAAELRDKIKSLEDAAKESQKKHDTEIHTLKVDNAVNAALLGSGARNVKAAKALLNLDKAELAEDGTVKGLADQIKTLQTAEDSKFLFGSSTPKLKGAKAGESGDDDGSHQVDTSKMTYTELAAYMAEHPDEKIN</sequence>
<comment type="caution">
    <text evidence="3">The sequence shown here is derived from an EMBL/GenBank/DDBJ whole genome shotgun (WGS) entry which is preliminary data.</text>
</comment>
<evidence type="ECO:0000256" key="2">
    <source>
        <dbReference type="SAM" id="MobiDB-lite"/>
    </source>
</evidence>
<keyword evidence="1" id="KW-0175">Coiled coil</keyword>
<proteinExistence type="predicted"/>
<dbReference type="InterPro" id="IPR009636">
    <property type="entry name" value="SCAF"/>
</dbReference>
<reference evidence="3 4" key="1">
    <citation type="submission" date="2020-06" db="EMBL/GenBank/DDBJ databases">
        <title>Characterization of fructooligosaccharide metabolism and fructooligosaccharide-degrading enzymes in human commensal butyrate producers.</title>
        <authorList>
            <person name="Tanno H."/>
            <person name="Fujii T."/>
            <person name="Hirano K."/>
            <person name="Maeno S."/>
            <person name="Tonozuka T."/>
            <person name="Sakamoto M."/>
            <person name="Ohkuma M."/>
            <person name="Tochio T."/>
            <person name="Endo A."/>
        </authorList>
    </citation>
    <scope>NUCLEOTIDE SEQUENCE [LARGE SCALE GENOMIC DNA]</scope>
    <source>
        <strain evidence="3 4">JCM 31056</strain>
    </source>
</reference>
<evidence type="ECO:0000313" key="3">
    <source>
        <dbReference type="EMBL" id="GFO88895.1"/>
    </source>
</evidence>
<organism evidence="3 4">
    <name type="scientific">Butyricicoccus faecihominis</name>
    <dbReference type="NCBI Taxonomy" id="1712515"/>
    <lineage>
        <taxon>Bacteria</taxon>
        <taxon>Bacillati</taxon>
        <taxon>Bacillota</taxon>
        <taxon>Clostridia</taxon>
        <taxon>Eubacteriales</taxon>
        <taxon>Butyricicoccaceae</taxon>
        <taxon>Butyricicoccus</taxon>
    </lineage>
</organism>